<dbReference type="PANTHER" id="PTHR30055">
    <property type="entry name" value="HTH-TYPE TRANSCRIPTIONAL REGULATOR RUTR"/>
    <property type="match status" value="1"/>
</dbReference>
<gene>
    <name evidence="6" type="ORF">FM101_05230</name>
</gene>
<dbReference type="AlphaFoldDB" id="A0A1R4FQS6"/>
<accession>A0A1R4FQS6</accession>
<evidence type="ECO:0000313" key="6">
    <source>
        <dbReference type="EMBL" id="SJM58229.1"/>
    </source>
</evidence>
<evidence type="ECO:0000259" key="5">
    <source>
        <dbReference type="PROSITE" id="PS50977"/>
    </source>
</evidence>
<feature type="DNA-binding region" description="H-T-H motif" evidence="4">
    <location>
        <begin position="11"/>
        <end position="30"/>
    </location>
</feature>
<protein>
    <submittedName>
        <fullName evidence="6">Transcriptional regulator, TetR family</fullName>
    </submittedName>
</protein>
<evidence type="ECO:0000256" key="1">
    <source>
        <dbReference type="ARBA" id="ARBA00023015"/>
    </source>
</evidence>
<dbReference type="EMBL" id="FUHW01000022">
    <property type="protein sequence ID" value="SJM58229.1"/>
    <property type="molecule type" value="Genomic_DNA"/>
</dbReference>
<dbReference type="InterPro" id="IPR009057">
    <property type="entry name" value="Homeodomain-like_sf"/>
</dbReference>
<evidence type="ECO:0000256" key="2">
    <source>
        <dbReference type="ARBA" id="ARBA00023125"/>
    </source>
</evidence>
<dbReference type="InterPro" id="IPR050109">
    <property type="entry name" value="HTH-type_TetR-like_transc_reg"/>
</dbReference>
<dbReference type="PROSITE" id="PS50977">
    <property type="entry name" value="HTH_TETR_2"/>
    <property type="match status" value="1"/>
</dbReference>
<dbReference type="Proteomes" id="UP000195913">
    <property type="component" value="Unassembled WGS sequence"/>
</dbReference>
<sequence>MALEDGPVSVTIEAVAALAGVSKRTFFNYFPTKEDAILGTRDPSVSEELLEQFRTSDADLLTRIVRILTGVMSTSLGRGHAYQTRRDIIARYPELKGRMMQHINAAEQLVEEILQERIDSDAAEETLNLLPDGQDSARALLMLAGTITRYAYRSDPQGTVADIELHIDSTVKIFREVMQSTHDNA</sequence>
<evidence type="ECO:0000256" key="4">
    <source>
        <dbReference type="PROSITE-ProRule" id="PRU00335"/>
    </source>
</evidence>
<dbReference type="Gene3D" id="1.10.10.60">
    <property type="entry name" value="Homeodomain-like"/>
    <property type="match status" value="1"/>
</dbReference>
<dbReference type="PANTHER" id="PTHR30055:SF238">
    <property type="entry name" value="MYCOFACTOCIN BIOSYNTHESIS TRANSCRIPTIONAL REGULATOR MFTR-RELATED"/>
    <property type="match status" value="1"/>
</dbReference>
<organism evidence="6 7">
    <name type="scientific">Arthrobacter rhombi</name>
    <dbReference type="NCBI Taxonomy" id="71253"/>
    <lineage>
        <taxon>Bacteria</taxon>
        <taxon>Bacillati</taxon>
        <taxon>Actinomycetota</taxon>
        <taxon>Actinomycetes</taxon>
        <taxon>Micrococcales</taxon>
        <taxon>Micrococcaceae</taxon>
        <taxon>Arthrobacter</taxon>
    </lineage>
</organism>
<keyword evidence="2 4" id="KW-0238">DNA-binding</keyword>
<dbReference type="InterPro" id="IPR023772">
    <property type="entry name" value="DNA-bd_HTH_TetR-type_CS"/>
</dbReference>
<dbReference type="PROSITE" id="PS01081">
    <property type="entry name" value="HTH_TETR_1"/>
    <property type="match status" value="1"/>
</dbReference>
<dbReference type="SUPFAM" id="SSF46689">
    <property type="entry name" value="Homeodomain-like"/>
    <property type="match status" value="1"/>
</dbReference>
<evidence type="ECO:0000256" key="3">
    <source>
        <dbReference type="ARBA" id="ARBA00023163"/>
    </source>
</evidence>
<keyword evidence="3" id="KW-0804">Transcription</keyword>
<dbReference type="Pfam" id="PF00440">
    <property type="entry name" value="TetR_N"/>
    <property type="match status" value="1"/>
</dbReference>
<reference evidence="6 7" key="1">
    <citation type="submission" date="2017-02" db="EMBL/GenBank/DDBJ databases">
        <authorList>
            <person name="Peterson S.W."/>
        </authorList>
    </citation>
    <scope>NUCLEOTIDE SEQUENCE [LARGE SCALE GENOMIC DNA]</scope>
    <source>
        <strain evidence="6 7">B Ar 00.02</strain>
    </source>
</reference>
<dbReference type="InterPro" id="IPR001647">
    <property type="entry name" value="HTH_TetR"/>
</dbReference>
<evidence type="ECO:0000313" key="7">
    <source>
        <dbReference type="Proteomes" id="UP000195913"/>
    </source>
</evidence>
<keyword evidence="1" id="KW-0805">Transcription regulation</keyword>
<dbReference type="Gene3D" id="1.10.357.10">
    <property type="entry name" value="Tetracycline Repressor, domain 2"/>
    <property type="match status" value="1"/>
</dbReference>
<name>A0A1R4FQS6_9MICC</name>
<dbReference type="GO" id="GO:0000976">
    <property type="term" value="F:transcription cis-regulatory region binding"/>
    <property type="evidence" value="ECO:0007669"/>
    <property type="project" value="TreeGrafter"/>
</dbReference>
<dbReference type="GO" id="GO:0003700">
    <property type="term" value="F:DNA-binding transcription factor activity"/>
    <property type="evidence" value="ECO:0007669"/>
    <property type="project" value="TreeGrafter"/>
</dbReference>
<keyword evidence="7" id="KW-1185">Reference proteome</keyword>
<feature type="domain" description="HTH tetR-type" evidence="5">
    <location>
        <begin position="1"/>
        <end position="48"/>
    </location>
</feature>
<proteinExistence type="predicted"/>